<evidence type="ECO:0000256" key="5">
    <source>
        <dbReference type="ARBA" id="ARBA00022725"/>
    </source>
</evidence>
<keyword evidence="12" id="KW-1185">Reference proteome</keyword>
<evidence type="ECO:0000313" key="11">
    <source>
        <dbReference type="EMBL" id="KAH0819934.1"/>
    </source>
</evidence>
<keyword evidence="6 10" id="KW-1133">Transmembrane helix</keyword>
<keyword evidence="5" id="KW-0552">Olfaction</keyword>
<proteinExistence type="predicted"/>
<evidence type="ECO:0000256" key="4">
    <source>
        <dbReference type="ARBA" id="ARBA00022692"/>
    </source>
</evidence>
<dbReference type="GO" id="GO:0005886">
    <property type="term" value="C:plasma membrane"/>
    <property type="evidence" value="ECO:0007669"/>
    <property type="project" value="UniProtKB-SubCell"/>
</dbReference>
<keyword evidence="3" id="KW-0716">Sensory transduction</keyword>
<keyword evidence="7 10" id="KW-0472">Membrane</keyword>
<evidence type="ECO:0000256" key="3">
    <source>
        <dbReference type="ARBA" id="ARBA00022606"/>
    </source>
</evidence>
<evidence type="ECO:0000313" key="12">
    <source>
        <dbReference type="Proteomes" id="UP000719412"/>
    </source>
</evidence>
<dbReference type="Proteomes" id="UP000719412">
    <property type="component" value="Unassembled WGS sequence"/>
</dbReference>
<reference evidence="11" key="1">
    <citation type="journal article" date="2020" name="J Insects Food Feed">
        <title>The yellow mealworm (Tenebrio molitor) genome: a resource for the emerging insects as food and feed industry.</title>
        <authorList>
            <person name="Eriksson T."/>
            <person name="Andere A."/>
            <person name="Kelstrup H."/>
            <person name="Emery V."/>
            <person name="Picard C."/>
        </authorList>
    </citation>
    <scope>NUCLEOTIDE SEQUENCE</scope>
    <source>
        <strain evidence="11">Stoneville</strain>
        <tissue evidence="11">Whole head</tissue>
    </source>
</reference>
<feature type="transmembrane region" description="Helical" evidence="10">
    <location>
        <begin position="305"/>
        <end position="324"/>
    </location>
</feature>
<sequence length="571" mass="65620">MALRQRFLRVIGSSTGGVCPWTRGRFPPGNRAHGNSRRFADLSMDERCKRRRRNVDVTGAPQPPDAWGMRDFRQRDYRKTINLLCVDSSKMTPMYDGSKCTRVPRVTLCLSKVSVSWPRSGPYRNRVDCTSDTLLPRCAIFDAKNCSFVSVRCDNATCAESRKDKLETCGTIMFVSPELPSTVFHALQCKSVFVDGRVNETDFVFVSTMADCRRKELTYQGQLGIVAGQDWGRRIFDVCATVVIHRSYLRFNCIWPTKDQELNPDKYYHVKLVLMLVSSPIILIGSTLHLIVSLKSNSNNISEDLIMMIAEVGVYYFIAIFVGYQKQIAQIYVDLSDFTNFEKPQNFDKVNRRLSLLSKMYKSFIDFAIINVCLSPFVSKRFCEKLNQEREFKEICGLLATTWMPFNIDVFPIKQIFFLLQIYTVVFTMKGAAVISFAIMETIEHLVLRIKHLKLMLNEAVSTEDATTRQQRFAKCIEYHINIFEYWSRSAIHCDYLSCFSIGKRIDKHYTMCLFLHVLLTGALFGCIGYRSMETFSLDSLAIFFAWLMSLCIVCVSGQHLIDEVPLDQNF</sequence>
<dbReference type="GO" id="GO:0007165">
    <property type="term" value="P:signal transduction"/>
    <property type="evidence" value="ECO:0007669"/>
    <property type="project" value="UniProtKB-KW"/>
</dbReference>
<feature type="transmembrane region" description="Helical" evidence="10">
    <location>
        <begin position="542"/>
        <end position="562"/>
    </location>
</feature>
<protein>
    <recommendedName>
        <fullName evidence="13">Odorant receptor</fullName>
    </recommendedName>
</protein>
<evidence type="ECO:0000256" key="6">
    <source>
        <dbReference type="ARBA" id="ARBA00022989"/>
    </source>
</evidence>
<comment type="subcellular location">
    <subcellularLocation>
        <location evidence="1">Cell membrane</location>
        <topology evidence="1">Multi-pass membrane protein</topology>
    </subcellularLocation>
</comment>
<dbReference type="GO" id="GO:0004984">
    <property type="term" value="F:olfactory receptor activity"/>
    <property type="evidence" value="ECO:0007669"/>
    <property type="project" value="InterPro"/>
</dbReference>
<comment type="caution">
    <text evidence="11">The sequence shown here is derived from an EMBL/GenBank/DDBJ whole genome shotgun (WGS) entry which is preliminary data.</text>
</comment>
<organism evidence="11 12">
    <name type="scientific">Tenebrio molitor</name>
    <name type="common">Yellow mealworm beetle</name>
    <dbReference type="NCBI Taxonomy" id="7067"/>
    <lineage>
        <taxon>Eukaryota</taxon>
        <taxon>Metazoa</taxon>
        <taxon>Ecdysozoa</taxon>
        <taxon>Arthropoda</taxon>
        <taxon>Hexapoda</taxon>
        <taxon>Insecta</taxon>
        <taxon>Pterygota</taxon>
        <taxon>Neoptera</taxon>
        <taxon>Endopterygota</taxon>
        <taxon>Coleoptera</taxon>
        <taxon>Polyphaga</taxon>
        <taxon>Cucujiformia</taxon>
        <taxon>Tenebrionidae</taxon>
        <taxon>Tenebrio</taxon>
    </lineage>
</organism>
<name>A0A8J6HSM0_TENMO</name>
<dbReference type="PANTHER" id="PTHR21137">
    <property type="entry name" value="ODORANT RECEPTOR"/>
    <property type="match status" value="1"/>
</dbReference>
<keyword evidence="2" id="KW-1003">Cell membrane</keyword>
<keyword evidence="9" id="KW-0807">Transducer</keyword>
<gene>
    <name evidence="11" type="ORF">GEV33_002857</name>
</gene>
<dbReference type="GO" id="GO:0005549">
    <property type="term" value="F:odorant binding"/>
    <property type="evidence" value="ECO:0007669"/>
    <property type="project" value="InterPro"/>
</dbReference>
<keyword evidence="4 10" id="KW-0812">Transmembrane</keyword>
<accession>A0A8J6HSM0</accession>
<evidence type="ECO:0000256" key="9">
    <source>
        <dbReference type="ARBA" id="ARBA00023224"/>
    </source>
</evidence>
<feature type="transmembrane region" description="Helical" evidence="10">
    <location>
        <begin position="509"/>
        <end position="530"/>
    </location>
</feature>
<dbReference type="EMBL" id="JABDTM020013250">
    <property type="protein sequence ID" value="KAH0819934.1"/>
    <property type="molecule type" value="Genomic_DNA"/>
</dbReference>
<evidence type="ECO:0000256" key="2">
    <source>
        <dbReference type="ARBA" id="ARBA00022475"/>
    </source>
</evidence>
<evidence type="ECO:0000256" key="10">
    <source>
        <dbReference type="SAM" id="Phobius"/>
    </source>
</evidence>
<feature type="transmembrane region" description="Helical" evidence="10">
    <location>
        <begin position="272"/>
        <end position="293"/>
    </location>
</feature>
<evidence type="ECO:0000256" key="7">
    <source>
        <dbReference type="ARBA" id="ARBA00023136"/>
    </source>
</evidence>
<evidence type="ECO:0008006" key="13">
    <source>
        <dbReference type="Google" id="ProtNLM"/>
    </source>
</evidence>
<dbReference type="AlphaFoldDB" id="A0A8J6HSM0"/>
<dbReference type="InterPro" id="IPR004117">
    <property type="entry name" value="7tm6_olfct_rcpt"/>
</dbReference>
<evidence type="ECO:0000256" key="8">
    <source>
        <dbReference type="ARBA" id="ARBA00023170"/>
    </source>
</evidence>
<dbReference type="PANTHER" id="PTHR21137:SF35">
    <property type="entry name" value="ODORANT RECEPTOR 19A-RELATED"/>
    <property type="match status" value="1"/>
</dbReference>
<reference evidence="11" key="2">
    <citation type="submission" date="2021-08" db="EMBL/GenBank/DDBJ databases">
        <authorList>
            <person name="Eriksson T."/>
        </authorList>
    </citation>
    <scope>NUCLEOTIDE SEQUENCE</scope>
    <source>
        <strain evidence="11">Stoneville</strain>
        <tissue evidence="11">Whole head</tissue>
    </source>
</reference>
<feature type="transmembrane region" description="Helical" evidence="10">
    <location>
        <begin position="416"/>
        <end position="439"/>
    </location>
</feature>
<keyword evidence="8" id="KW-0675">Receptor</keyword>
<evidence type="ECO:0000256" key="1">
    <source>
        <dbReference type="ARBA" id="ARBA00004651"/>
    </source>
</evidence>